<keyword evidence="2" id="KW-1185">Reference proteome</keyword>
<dbReference type="AlphaFoldDB" id="A0AAN7G253"/>
<accession>A0AAN7G253</accession>
<reference evidence="1 2" key="1">
    <citation type="journal article" date="2023" name="G3 (Bethesda)">
        <title>A haplotype-resolved chromosome-scale genome for Quercus rubra L. provides insights into the genetics of adaptive traits for red oak species.</title>
        <authorList>
            <person name="Kapoor B."/>
            <person name="Jenkins J."/>
            <person name="Schmutz J."/>
            <person name="Zhebentyayeva T."/>
            <person name="Kuelheim C."/>
            <person name="Coggeshall M."/>
            <person name="Heim C."/>
            <person name="Lasky J.R."/>
            <person name="Leites L."/>
            <person name="Islam-Faridi N."/>
            <person name="Romero-Severson J."/>
            <person name="DeLeo V.L."/>
            <person name="Lucas S.M."/>
            <person name="Lazic D."/>
            <person name="Gailing O."/>
            <person name="Carlson J."/>
            <person name="Staton M."/>
        </authorList>
    </citation>
    <scope>NUCLEOTIDE SEQUENCE [LARGE SCALE GENOMIC DNA]</scope>
    <source>
        <strain evidence="1">Pseudo-F2</strain>
    </source>
</reference>
<dbReference type="EMBL" id="JAXUIC010000002">
    <property type="protein sequence ID" value="KAK4601581.1"/>
    <property type="molecule type" value="Genomic_DNA"/>
</dbReference>
<organism evidence="1 2">
    <name type="scientific">Quercus rubra</name>
    <name type="common">Northern red oak</name>
    <name type="synonym">Quercus borealis</name>
    <dbReference type="NCBI Taxonomy" id="3512"/>
    <lineage>
        <taxon>Eukaryota</taxon>
        <taxon>Viridiplantae</taxon>
        <taxon>Streptophyta</taxon>
        <taxon>Embryophyta</taxon>
        <taxon>Tracheophyta</taxon>
        <taxon>Spermatophyta</taxon>
        <taxon>Magnoliopsida</taxon>
        <taxon>eudicotyledons</taxon>
        <taxon>Gunneridae</taxon>
        <taxon>Pentapetalae</taxon>
        <taxon>rosids</taxon>
        <taxon>fabids</taxon>
        <taxon>Fagales</taxon>
        <taxon>Fagaceae</taxon>
        <taxon>Quercus</taxon>
    </lineage>
</organism>
<evidence type="ECO:0008006" key="3">
    <source>
        <dbReference type="Google" id="ProtNLM"/>
    </source>
</evidence>
<dbReference type="Proteomes" id="UP001324115">
    <property type="component" value="Unassembled WGS sequence"/>
</dbReference>
<comment type="caution">
    <text evidence="1">The sequence shown here is derived from an EMBL/GenBank/DDBJ whole genome shotgun (WGS) entry which is preliminary data.</text>
</comment>
<gene>
    <name evidence="1" type="ORF">RGQ29_010942</name>
</gene>
<protein>
    <recommendedName>
        <fullName evidence="3">Retrotransposon gag domain-containing protein</fullName>
    </recommendedName>
</protein>
<dbReference type="PANTHER" id="PTHR34222">
    <property type="entry name" value="GAG_PRE-INTEGRS DOMAIN-CONTAINING PROTEIN"/>
    <property type="match status" value="1"/>
</dbReference>
<name>A0AAN7G253_QUERU</name>
<proteinExistence type="predicted"/>
<dbReference type="PANTHER" id="PTHR34222:SF99">
    <property type="entry name" value="PROTEIN, PUTATIVE-RELATED"/>
    <property type="match status" value="1"/>
</dbReference>
<evidence type="ECO:0000313" key="2">
    <source>
        <dbReference type="Proteomes" id="UP001324115"/>
    </source>
</evidence>
<evidence type="ECO:0000313" key="1">
    <source>
        <dbReference type="EMBL" id="KAK4601581.1"/>
    </source>
</evidence>
<sequence length="156" mass="18652">MNLRNGATQRKMEKQRANRFKAEDTQRKIKYNVKKDKILWEKELQDYTWYAMLCKELQYIQRNGPRYLELKKVLACHTQGSLTVGEYFTMLKCLWEELVSYRILSACPCGAMLKVHDIFQEEYVLEFLMGLNESYSNVEGKFFCLNLCHQLSRFSY</sequence>